<name>A0A3E0WSF0_9BACI</name>
<accession>A0A3E0WSF0</accession>
<gene>
    <name evidence="2" type="ORF">CAI16_06640</name>
</gene>
<dbReference type="EMBL" id="NFZX01000009">
    <property type="protein sequence ID" value="RFA35904.1"/>
    <property type="molecule type" value="Genomic_DNA"/>
</dbReference>
<evidence type="ECO:0000256" key="1">
    <source>
        <dbReference type="SAM" id="SignalP"/>
    </source>
</evidence>
<sequence>MIKKSAIVGIFTAFVFIFTSSVAFADTPIPQKEKTKDVELNQLRVSFTPKTQRIQGASRANWTLIAAHNDGRLPISYTLRPGDGARYTATSFSNRYSFNHRYDPSGSSRTFNVTGNAIYDWGMGSDNATVYWRR</sequence>
<feature type="chain" id="PRO_5017549361" evidence="1">
    <location>
        <begin position="26"/>
        <end position="134"/>
    </location>
</feature>
<feature type="signal peptide" evidence="1">
    <location>
        <begin position="1"/>
        <end position="25"/>
    </location>
</feature>
<dbReference type="RefSeq" id="WP_116277762.1">
    <property type="nucleotide sequence ID" value="NZ_NFZX01000009.1"/>
</dbReference>
<comment type="caution">
    <text evidence="2">The sequence shown here is derived from an EMBL/GenBank/DDBJ whole genome shotgun (WGS) entry which is preliminary data.</text>
</comment>
<dbReference type="AlphaFoldDB" id="A0A3E0WSF0"/>
<protein>
    <submittedName>
        <fullName evidence="2">Uncharacterized protein</fullName>
    </submittedName>
</protein>
<proteinExistence type="predicted"/>
<evidence type="ECO:0000313" key="2">
    <source>
        <dbReference type="EMBL" id="RFA35904.1"/>
    </source>
</evidence>
<organism evidence="2 3">
    <name type="scientific">Virgibacillus dokdonensis</name>
    <dbReference type="NCBI Taxonomy" id="302167"/>
    <lineage>
        <taxon>Bacteria</taxon>
        <taxon>Bacillati</taxon>
        <taxon>Bacillota</taxon>
        <taxon>Bacilli</taxon>
        <taxon>Bacillales</taxon>
        <taxon>Bacillaceae</taxon>
        <taxon>Virgibacillus</taxon>
    </lineage>
</organism>
<dbReference type="Proteomes" id="UP000256488">
    <property type="component" value="Unassembled WGS sequence"/>
</dbReference>
<evidence type="ECO:0000313" key="3">
    <source>
        <dbReference type="Proteomes" id="UP000256488"/>
    </source>
</evidence>
<keyword evidence="1" id="KW-0732">Signal</keyword>
<reference evidence="2 3" key="1">
    <citation type="submission" date="2017-05" db="EMBL/GenBank/DDBJ databases">
        <title>Virgibacillus sp. AK90 isolated from a saltern of Kakinada, India.</title>
        <authorList>
            <person name="Gupta V."/>
            <person name="Sidhu C."/>
            <person name="Korpole S."/>
            <person name="Pinnaka A.K."/>
        </authorList>
    </citation>
    <scope>NUCLEOTIDE SEQUENCE [LARGE SCALE GENOMIC DNA]</scope>
    <source>
        <strain evidence="2 3">AK90</strain>
    </source>
</reference>